<evidence type="ECO:0000313" key="2">
    <source>
        <dbReference type="Proteomes" id="UP000023152"/>
    </source>
</evidence>
<dbReference type="EMBL" id="ASPP01013762">
    <property type="protein sequence ID" value="ETO19349.1"/>
    <property type="molecule type" value="Genomic_DNA"/>
</dbReference>
<gene>
    <name evidence="1" type="ORF">RFI_17881</name>
</gene>
<dbReference type="Proteomes" id="UP000023152">
    <property type="component" value="Unassembled WGS sequence"/>
</dbReference>
<reference evidence="1 2" key="1">
    <citation type="journal article" date="2013" name="Curr. Biol.">
        <title>The Genome of the Foraminiferan Reticulomyxa filosa.</title>
        <authorList>
            <person name="Glockner G."/>
            <person name="Hulsmann N."/>
            <person name="Schleicher M."/>
            <person name="Noegel A.A."/>
            <person name="Eichinger L."/>
            <person name="Gallinger C."/>
            <person name="Pawlowski J."/>
            <person name="Sierra R."/>
            <person name="Euteneuer U."/>
            <person name="Pillet L."/>
            <person name="Moustafa A."/>
            <person name="Platzer M."/>
            <person name="Groth M."/>
            <person name="Szafranski K."/>
            <person name="Schliwa M."/>
        </authorList>
    </citation>
    <scope>NUCLEOTIDE SEQUENCE [LARGE SCALE GENOMIC DNA]</scope>
</reference>
<name>X6N0U1_RETFI</name>
<accession>X6N0U1</accession>
<feature type="non-terminal residue" evidence="1">
    <location>
        <position position="156"/>
    </location>
</feature>
<dbReference type="AlphaFoldDB" id="X6N0U1"/>
<proteinExistence type="predicted"/>
<feature type="non-terminal residue" evidence="1">
    <location>
        <position position="1"/>
    </location>
</feature>
<keyword evidence="2" id="KW-1185">Reference proteome</keyword>
<evidence type="ECO:0000313" key="1">
    <source>
        <dbReference type="EMBL" id="ETO19349.1"/>
    </source>
</evidence>
<comment type="caution">
    <text evidence="1">The sequence shown here is derived from an EMBL/GenBank/DDBJ whole genome shotgun (WGS) entry which is preliminary data.</text>
</comment>
<organism evidence="1 2">
    <name type="scientific">Reticulomyxa filosa</name>
    <dbReference type="NCBI Taxonomy" id="46433"/>
    <lineage>
        <taxon>Eukaryota</taxon>
        <taxon>Sar</taxon>
        <taxon>Rhizaria</taxon>
        <taxon>Retaria</taxon>
        <taxon>Foraminifera</taxon>
        <taxon>Monothalamids</taxon>
        <taxon>Reticulomyxidae</taxon>
        <taxon>Reticulomyxa</taxon>
    </lineage>
</organism>
<protein>
    <submittedName>
        <fullName evidence="1">Uncharacterized protein</fullName>
    </submittedName>
</protein>
<sequence>PVNVFLNEEIQKEFRMHHITVQELMYIRVKYQRILWNMDIDCDNQIKQAQSNIPIPKDRFFEPTFSLSKEIEITKQTVNEKRAHKTGPKPATTAIKFAFDEKRSELVSMSTDLQVKKVTLKLQHERHPFCEFSIDYFRTQFKREHNGDSDIHLTAS</sequence>